<dbReference type="PANTHER" id="PTHR12526">
    <property type="entry name" value="GLYCOSYLTRANSFERASE"/>
    <property type="match status" value="1"/>
</dbReference>
<gene>
    <name evidence="2" type="ORF">SAMN05216233_106212</name>
</gene>
<dbReference type="Proteomes" id="UP000198870">
    <property type="component" value="Unassembled WGS sequence"/>
</dbReference>
<dbReference type="STRING" id="419481.SAMN05216233_106212"/>
<dbReference type="EMBL" id="FMUX01000006">
    <property type="protein sequence ID" value="SCY30328.1"/>
    <property type="molecule type" value="Genomic_DNA"/>
</dbReference>
<dbReference type="PANTHER" id="PTHR12526:SF637">
    <property type="entry name" value="GLYCOSYLTRANSFERASE EPSF-RELATED"/>
    <property type="match status" value="1"/>
</dbReference>
<dbReference type="Gene3D" id="3.40.50.2000">
    <property type="entry name" value="Glycogen Phosphorylase B"/>
    <property type="match status" value="2"/>
</dbReference>
<dbReference type="SUPFAM" id="SSF53756">
    <property type="entry name" value="UDP-Glycosyltransferase/glycogen phosphorylase"/>
    <property type="match status" value="1"/>
</dbReference>
<dbReference type="RefSeq" id="WP_092210643.1">
    <property type="nucleotide sequence ID" value="NZ_FMUX01000006.1"/>
</dbReference>
<keyword evidence="2" id="KW-0808">Transferase</keyword>
<dbReference type="InterPro" id="IPR028098">
    <property type="entry name" value="Glyco_trans_4-like_N"/>
</dbReference>
<reference evidence="2 3" key="1">
    <citation type="submission" date="2016-10" db="EMBL/GenBank/DDBJ databases">
        <authorList>
            <person name="de Groot N.N."/>
        </authorList>
    </citation>
    <scope>NUCLEOTIDE SEQUENCE [LARGE SCALE GENOMIC DNA]</scope>
    <source>
        <strain evidence="2 3">AA1</strain>
    </source>
</reference>
<keyword evidence="3" id="KW-1185">Reference proteome</keyword>
<accession>A0A1G5EV64</accession>
<sequence length="397" mass="44571">MTHHTTQHDAEQAPGRLRIAVASPGDPYDRRTWSGSTYFIVKALEPFVRSLTWIGPLTIPHQDLKKRLAAVRHRITGLRTYPERTLKASQHFARCIDKRLDQEAFDLLLAPAASVETAHIETRIPLVYISDATFALMQEVYPIFSSMGDAAATEHRFEQAVINRADLLVYPSHWAARSAVTTYGADPDKVRVAPFGANLDTPPSREASLGRRVKGRLELLFLAKEWERKGGDIAFHTLKSLIDNGVDARLTVCGTVPPASFRHEQMTVIPYLNKNIPEERARFQEVLNRSHLLLLPTRAECYGVVFCEAAAYGLPVFATDVGGVGTIVENGVNGHLLPPDADGADFACLIRDTALDPTTYMRLNTESRRRYEEHLNWDAWGRTMVHEISRVLRVKQR</sequence>
<organism evidence="2 3">
    <name type="scientific">Desulfoluna spongiiphila</name>
    <dbReference type="NCBI Taxonomy" id="419481"/>
    <lineage>
        <taxon>Bacteria</taxon>
        <taxon>Pseudomonadati</taxon>
        <taxon>Thermodesulfobacteriota</taxon>
        <taxon>Desulfobacteria</taxon>
        <taxon>Desulfobacterales</taxon>
        <taxon>Desulfolunaceae</taxon>
        <taxon>Desulfoluna</taxon>
    </lineage>
</organism>
<protein>
    <submittedName>
        <fullName evidence="2">Glycosyltransferase involved in cell wall bisynthesis</fullName>
    </submittedName>
</protein>
<dbReference type="OrthoDB" id="9802525at2"/>
<dbReference type="Pfam" id="PF13439">
    <property type="entry name" value="Glyco_transf_4"/>
    <property type="match status" value="1"/>
</dbReference>
<dbReference type="Pfam" id="PF13692">
    <property type="entry name" value="Glyco_trans_1_4"/>
    <property type="match status" value="1"/>
</dbReference>
<name>A0A1G5EV64_9BACT</name>
<dbReference type="GO" id="GO:0016757">
    <property type="term" value="F:glycosyltransferase activity"/>
    <property type="evidence" value="ECO:0007669"/>
    <property type="project" value="UniProtKB-ARBA"/>
</dbReference>
<proteinExistence type="predicted"/>
<evidence type="ECO:0000313" key="3">
    <source>
        <dbReference type="Proteomes" id="UP000198870"/>
    </source>
</evidence>
<dbReference type="CDD" id="cd03801">
    <property type="entry name" value="GT4_PimA-like"/>
    <property type="match status" value="1"/>
</dbReference>
<evidence type="ECO:0000313" key="2">
    <source>
        <dbReference type="EMBL" id="SCY30328.1"/>
    </source>
</evidence>
<dbReference type="AlphaFoldDB" id="A0A1G5EV64"/>
<feature type="domain" description="Glycosyltransferase subfamily 4-like N-terminal" evidence="1">
    <location>
        <begin position="70"/>
        <end position="200"/>
    </location>
</feature>
<evidence type="ECO:0000259" key="1">
    <source>
        <dbReference type="Pfam" id="PF13439"/>
    </source>
</evidence>